<dbReference type="EC" id="2.7.7.60" evidence="7"/>
<evidence type="ECO:0000256" key="6">
    <source>
        <dbReference type="ARBA" id="ARBA00023229"/>
    </source>
</evidence>
<dbReference type="PANTHER" id="PTHR32125:SF4">
    <property type="entry name" value="2-C-METHYL-D-ERYTHRITOL 4-PHOSPHATE CYTIDYLYLTRANSFERASE, CHLOROPLASTIC"/>
    <property type="match status" value="1"/>
</dbReference>
<feature type="site" description="Transition state stabilizer" evidence="7">
    <location>
        <position position="26"/>
    </location>
</feature>
<keyword evidence="5 7" id="KW-0548">Nucleotidyltransferase</keyword>
<evidence type="ECO:0000313" key="9">
    <source>
        <dbReference type="Proteomes" id="UP000198304"/>
    </source>
</evidence>
<dbReference type="InterPro" id="IPR018294">
    <property type="entry name" value="ISPD_synthase_CS"/>
</dbReference>
<evidence type="ECO:0000256" key="7">
    <source>
        <dbReference type="HAMAP-Rule" id="MF_00108"/>
    </source>
</evidence>
<dbReference type="FunFam" id="3.90.550.10:FF:000003">
    <property type="entry name" value="2-C-methyl-D-erythritol 4-phosphate cytidylyltransferase"/>
    <property type="match status" value="1"/>
</dbReference>
<organism evidence="8 9">
    <name type="scientific">Anaerovirgula multivorans</name>
    <dbReference type="NCBI Taxonomy" id="312168"/>
    <lineage>
        <taxon>Bacteria</taxon>
        <taxon>Bacillati</taxon>
        <taxon>Bacillota</taxon>
        <taxon>Clostridia</taxon>
        <taxon>Peptostreptococcales</taxon>
        <taxon>Natronincolaceae</taxon>
        <taxon>Anaerovirgula</taxon>
    </lineage>
</organism>
<dbReference type="Pfam" id="PF01128">
    <property type="entry name" value="IspD"/>
    <property type="match status" value="1"/>
</dbReference>
<dbReference type="EMBL" id="FZOJ01000009">
    <property type="protein sequence ID" value="SNS38490.1"/>
    <property type="molecule type" value="Genomic_DNA"/>
</dbReference>
<comment type="similarity">
    <text evidence="3 7">Belongs to the IspD/TarI cytidylyltransferase family. IspD subfamily.</text>
</comment>
<dbReference type="CDD" id="cd02516">
    <property type="entry name" value="CDP-ME_synthetase"/>
    <property type="match status" value="1"/>
</dbReference>
<reference evidence="8 9" key="1">
    <citation type="submission" date="2017-06" db="EMBL/GenBank/DDBJ databases">
        <authorList>
            <person name="Kim H.J."/>
            <person name="Triplett B.A."/>
        </authorList>
    </citation>
    <scope>NUCLEOTIDE SEQUENCE [LARGE SCALE GENOMIC DNA]</scope>
    <source>
        <strain evidence="8 9">SCA</strain>
    </source>
</reference>
<dbReference type="InterPro" id="IPR034683">
    <property type="entry name" value="IspD/TarI"/>
</dbReference>
<dbReference type="AlphaFoldDB" id="A0A239E192"/>
<dbReference type="InterPro" id="IPR001228">
    <property type="entry name" value="IspD"/>
</dbReference>
<keyword evidence="9" id="KW-1185">Reference proteome</keyword>
<comment type="catalytic activity">
    <reaction evidence="1 7">
        <text>2-C-methyl-D-erythritol 4-phosphate + CTP + H(+) = 4-CDP-2-C-methyl-D-erythritol + diphosphate</text>
        <dbReference type="Rhea" id="RHEA:13429"/>
        <dbReference type="ChEBI" id="CHEBI:15378"/>
        <dbReference type="ChEBI" id="CHEBI:33019"/>
        <dbReference type="ChEBI" id="CHEBI:37563"/>
        <dbReference type="ChEBI" id="CHEBI:57823"/>
        <dbReference type="ChEBI" id="CHEBI:58262"/>
        <dbReference type="EC" id="2.7.7.60"/>
    </reaction>
</comment>
<dbReference type="PROSITE" id="PS01295">
    <property type="entry name" value="ISPD"/>
    <property type="match status" value="1"/>
</dbReference>
<feature type="site" description="Transition state stabilizer" evidence="7">
    <location>
        <position position="19"/>
    </location>
</feature>
<evidence type="ECO:0000313" key="8">
    <source>
        <dbReference type="EMBL" id="SNS38490.1"/>
    </source>
</evidence>
<dbReference type="HAMAP" id="MF_00108">
    <property type="entry name" value="IspD"/>
    <property type="match status" value="1"/>
</dbReference>
<feature type="site" description="Positions MEP for the nucleophilic attack" evidence="7">
    <location>
        <position position="159"/>
    </location>
</feature>
<comment type="pathway">
    <text evidence="2 7">Isoprenoid biosynthesis; isopentenyl diphosphate biosynthesis via DXP pathway; isopentenyl diphosphate from 1-deoxy-D-xylulose 5-phosphate: step 2/6.</text>
</comment>
<gene>
    <name evidence="7" type="primary">ispD</name>
    <name evidence="8" type="ORF">SAMN05446037_100916</name>
</gene>
<dbReference type="UniPathway" id="UPA00056">
    <property type="reaction ID" value="UER00093"/>
</dbReference>
<name>A0A239E192_9FIRM</name>
<comment type="function">
    <text evidence="7">Catalyzes the formation of 4-diphosphocytidyl-2-C-methyl-D-erythritol from CTP and 2-C-methyl-D-erythritol 4-phosphate (MEP).</text>
</comment>
<keyword evidence="4 7" id="KW-0808">Transferase</keyword>
<dbReference type="RefSeq" id="WP_278277831.1">
    <property type="nucleotide sequence ID" value="NZ_FZOJ01000009.1"/>
</dbReference>
<dbReference type="SUPFAM" id="SSF53448">
    <property type="entry name" value="Nucleotide-diphospho-sugar transferases"/>
    <property type="match status" value="1"/>
</dbReference>
<proteinExistence type="inferred from homology"/>
<dbReference type="NCBIfam" id="TIGR00453">
    <property type="entry name" value="ispD"/>
    <property type="match status" value="1"/>
</dbReference>
<dbReference type="InterPro" id="IPR050088">
    <property type="entry name" value="IspD/TarI_cytidylyltransf_bact"/>
</dbReference>
<evidence type="ECO:0000256" key="3">
    <source>
        <dbReference type="ARBA" id="ARBA00009789"/>
    </source>
</evidence>
<dbReference type="GO" id="GO:0019288">
    <property type="term" value="P:isopentenyl diphosphate biosynthetic process, methylerythritol 4-phosphate pathway"/>
    <property type="evidence" value="ECO:0007669"/>
    <property type="project" value="UniProtKB-UniRule"/>
</dbReference>
<keyword evidence="6 7" id="KW-0414">Isoprene biosynthesis</keyword>
<accession>A0A239E192</accession>
<dbReference type="GO" id="GO:0050518">
    <property type="term" value="F:2-C-methyl-D-erythritol 4-phosphate cytidylyltransferase activity"/>
    <property type="evidence" value="ECO:0007669"/>
    <property type="project" value="UniProtKB-UniRule"/>
</dbReference>
<dbReference type="PANTHER" id="PTHR32125">
    <property type="entry name" value="2-C-METHYL-D-ERYTHRITOL 4-PHOSPHATE CYTIDYLYLTRANSFERASE, CHLOROPLASTIC"/>
    <property type="match status" value="1"/>
</dbReference>
<evidence type="ECO:0000256" key="2">
    <source>
        <dbReference type="ARBA" id="ARBA00004787"/>
    </source>
</evidence>
<evidence type="ECO:0000256" key="5">
    <source>
        <dbReference type="ARBA" id="ARBA00022695"/>
    </source>
</evidence>
<protein>
    <recommendedName>
        <fullName evidence="7">2-C-methyl-D-erythritol 4-phosphate cytidylyltransferase</fullName>
        <ecNumber evidence="7">2.7.7.60</ecNumber>
    </recommendedName>
    <alternativeName>
        <fullName evidence="7">4-diphosphocytidyl-2C-methyl-D-erythritol synthase</fullName>
    </alternativeName>
    <alternativeName>
        <fullName evidence="7">MEP cytidylyltransferase</fullName>
        <shortName evidence="7">MCT</shortName>
    </alternativeName>
</protein>
<dbReference type="Gene3D" id="3.90.550.10">
    <property type="entry name" value="Spore Coat Polysaccharide Biosynthesis Protein SpsA, Chain A"/>
    <property type="match status" value="1"/>
</dbReference>
<feature type="site" description="Positions MEP for the nucleophilic attack" evidence="7">
    <location>
        <position position="215"/>
    </location>
</feature>
<evidence type="ECO:0000256" key="1">
    <source>
        <dbReference type="ARBA" id="ARBA00001282"/>
    </source>
</evidence>
<sequence>MLEKGMATAIVLAAGKGKRMGKGYNKQYILLRDKPIIVHTLDIFEKSQYINDIILVVGKEEVAFVKEEIIKKYNFRKISKVIVGGKERQDSVYEGLLVANKDCETVLIHDGARPFVEEGMIKNSIAMAEKFGAAIVAVPVKDTIKRANYQLEVIDTPERKELWAVQTPQTFQYILLKKAHDQARKEGILVTDDAMMVERLGHLVKIVEGSYKNIKITDPQDIIIAEGILSKEE</sequence>
<dbReference type="InterPro" id="IPR029044">
    <property type="entry name" value="Nucleotide-diphossugar_trans"/>
</dbReference>
<dbReference type="Proteomes" id="UP000198304">
    <property type="component" value="Unassembled WGS sequence"/>
</dbReference>
<evidence type="ECO:0000256" key="4">
    <source>
        <dbReference type="ARBA" id="ARBA00022679"/>
    </source>
</evidence>